<name>A0A830EJR2_9EURY</name>
<dbReference type="SUPFAM" id="SSF53649">
    <property type="entry name" value="Alkaline phosphatase-like"/>
    <property type="match status" value="1"/>
</dbReference>
<protein>
    <recommendedName>
        <fullName evidence="2">Sulfatase N-terminal domain-containing protein</fullName>
    </recommendedName>
</protein>
<comment type="PTM">
    <text evidence="1">The conversion to 3-oxoalanine (also known as C-formylglycine, FGly), of a serine or cysteine residue in prokaryotes and of a cysteine residue in eukaryotes, is critical for catalytic activity.</text>
</comment>
<evidence type="ECO:0000259" key="2">
    <source>
        <dbReference type="Pfam" id="PF00884"/>
    </source>
</evidence>
<dbReference type="PANTHER" id="PTHR43751:SF3">
    <property type="entry name" value="SULFATASE N-TERMINAL DOMAIN-CONTAINING PROTEIN"/>
    <property type="match status" value="1"/>
</dbReference>
<evidence type="ECO:0000256" key="1">
    <source>
        <dbReference type="PIRSR" id="PIRSR600917-52"/>
    </source>
</evidence>
<dbReference type="Gene3D" id="3.40.720.10">
    <property type="entry name" value="Alkaline Phosphatase, subunit A"/>
    <property type="match status" value="2"/>
</dbReference>
<gene>
    <name evidence="3" type="ORF">GCM10008995_02340</name>
</gene>
<comment type="caution">
    <text evidence="3">The sequence shown here is derived from an EMBL/GenBank/DDBJ whole genome shotgun (WGS) entry which is preliminary data.</text>
</comment>
<dbReference type="Proteomes" id="UP000653099">
    <property type="component" value="Unassembled WGS sequence"/>
</dbReference>
<proteinExistence type="predicted"/>
<dbReference type="InterPro" id="IPR017850">
    <property type="entry name" value="Alkaline_phosphatase_core_sf"/>
</dbReference>
<evidence type="ECO:0000313" key="3">
    <source>
        <dbReference type="EMBL" id="GGI95821.1"/>
    </source>
</evidence>
<sequence length="482" mass="54102">MSMTQRPNILFVVLDTVRAKSTTFANRDITPIIEAELERGEGYHNAIAPTPWSLSSHASMFTGKYATEHGATPESRWLPEEHITLAERLSEEGYRTGIFTGNLFTSAAFNMSRGFNTTSFSLRKKLFDDGHSLDEVLFREDYPGKRALLMMGVRELLFGDRKTGSNILYAGFNKVLGRTVENVDERKELDDYIVPDAKRFITSKARSERPFFAFVNILSAHAPWEYSKSRLREIGVEPSDYGSDEEWEYLASVSENQWPHAAGELTFDDREQEMLTLLYESYVHRADKLAGELLQALEEADIRDETIVILTSDHGEAIAEDGVLGHTVSLQDACVQVPLVVSGPKSTTTEINEIVSLKNLYGTLLSRAGVQTDAPTLHDTLEQDIALTERFGVPLEGIQKHVDNINDDIKQYTHHHQKLYSSTSSVERCTDTGEVFGDADLSSELSNFTNSLEPHTGENKQARASEKVTDRLEQLGYINSEY</sequence>
<organism evidence="3 4">
    <name type="scientific">Halobellus salinus</name>
    <dbReference type="NCBI Taxonomy" id="931585"/>
    <lineage>
        <taxon>Archaea</taxon>
        <taxon>Methanobacteriati</taxon>
        <taxon>Methanobacteriota</taxon>
        <taxon>Stenosarchaea group</taxon>
        <taxon>Halobacteria</taxon>
        <taxon>Halobacteriales</taxon>
        <taxon>Haloferacaceae</taxon>
        <taxon>Halobellus</taxon>
    </lineage>
</organism>
<dbReference type="EMBL" id="BMOC01000001">
    <property type="protein sequence ID" value="GGI95821.1"/>
    <property type="molecule type" value="Genomic_DNA"/>
</dbReference>
<reference evidence="3" key="2">
    <citation type="submission" date="2020-09" db="EMBL/GenBank/DDBJ databases">
        <authorList>
            <person name="Sun Q."/>
            <person name="Ohkuma M."/>
        </authorList>
    </citation>
    <scope>NUCLEOTIDE SEQUENCE</scope>
    <source>
        <strain evidence="3">JCM 14359</strain>
    </source>
</reference>
<reference evidence="3" key="1">
    <citation type="journal article" date="2014" name="Int. J. Syst. Evol. Microbiol.">
        <title>Complete genome sequence of Corynebacterium casei LMG S-19264T (=DSM 44701T), isolated from a smear-ripened cheese.</title>
        <authorList>
            <consortium name="US DOE Joint Genome Institute (JGI-PGF)"/>
            <person name="Walter F."/>
            <person name="Albersmeier A."/>
            <person name="Kalinowski J."/>
            <person name="Ruckert C."/>
        </authorList>
    </citation>
    <scope>NUCLEOTIDE SEQUENCE</scope>
    <source>
        <strain evidence="3">JCM 14359</strain>
    </source>
</reference>
<dbReference type="CDD" id="cd16148">
    <property type="entry name" value="sulfatase_like"/>
    <property type="match status" value="1"/>
</dbReference>
<feature type="domain" description="Sulfatase N-terminal" evidence="2">
    <location>
        <begin position="7"/>
        <end position="370"/>
    </location>
</feature>
<accession>A0A830EJR2</accession>
<evidence type="ECO:0000313" key="4">
    <source>
        <dbReference type="Proteomes" id="UP000653099"/>
    </source>
</evidence>
<dbReference type="InterPro" id="IPR000917">
    <property type="entry name" value="Sulfatase_N"/>
</dbReference>
<feature type="modified residue" description="3-oxoalanine (Ser)" evidence="1">
    <location>
        <position position="53"/>
    </location>
</feature>
<dbReference type="PANTHER" id="PTHR43751">
    <property type="entry name" value="SULFATASE"/>
    <property type="match status" value="1"/>
</dbReference>
<dbReference type="AlphaFoldDB" id="A0A830EJR2"/>
<dbReference type="Pfam" id="PF00884">
    <property type="entry name" value="Sulfatase"/>
    <property type="match status" value="1"/>
</dbReference>
<dbReference type="InterPro" id="IPR052701">
    <property type="entry name" value="GAG_Ulvan_Degrading_Sulfatases"/>
</dbReference>
<keyword evidence="4" id="KW-1185">Reference proteome</keyword>